<gene>
    <name evidence="4" type="ORF">FGADI_1873</name>
</gene>
<dbReference type="EMBL" id="JABFAI010000040">
    <property type="protein sequence ID" value="KAF4959133.1"/>
    <property type="molecule type" value="Genomic_DNA"/>
</dbReference>
<dbReference type="OrthoDB" id="2017974at2759"/>
<dbReference type="AlphaFoldDB" id="A0A8H4X1Z1"/>
<organism evidence="4 5">
    <name type="scientific">Fusarium gaditjirri</name>
    <dbReference type="NCBI Taxonomy" id="282569"/>
    <lineage>
        <taxon>Eukaryota</taxon>
        <taxon>Fungi</taxon>
        <taxon>Dikarya</taxon>
        <taxon>Ascomycota</taxon>
        <taxon>Pezizomycotina</taxon>
        <taxon>Sordariomycetes</taxon>
        <taxon>Hypocreomycetidae</taxon>
        <taxon>Hypocreales</taxon>
        <taxon>Nectriaceae</taxon>
        <taxon>Fusarium</taxon>
        <taxon>Fusarium nisikadoi species complex</taxon>
    </lineage>
</organism>
<dbReference type="Proteomes" id="UP000604273">
    <property type="component" value="Unassembled WGS sequence"/>
</dbReference>
<feature type="domain" description="C2H2-type" evidence="3">
    <location>
        <begin position="459"/>
        <end position="487"/>
    </location>
</feature>
<dbReference type="Gene3D" id="3.30.160.60">
    <property type="entry name" value="Classic Zinc Finger"/>
    <property type="match status" value="1"/>
</dbReference>
<evidence type="ECO:0000313" key="4">
    <source>
        <dbReference type="EMBL" id="KAF4959133.1"/>
    </source>
</evidence>
<dbReference type="SUPFAM" id="SSF57667">
    <property type="entry name" value="beta-beta-alpha zinc fingers"/>
    <property type="match status" value="1"/>
</dbReference>
<comment type="caution">
    <text evidence="4">The sequence shown here is derived from an EMBL/GenBank/DDBJ whole genome shotgun (WGS) entry which is preliminary data.</text>
</comment>
<keyword evidence="1" id="KW-0479">Metal-binding</keyword>
<feature type="region of interest" description="Disordered" evidence="2">
    <location>
        <begin position="119"/>
        <end position="143"/>
    </location>
</feature>
<feature type="compositionally biased region" description="Polar residues" evidence="2">
    <location>
        <begin position="27"/>
        <end position="53"/>
    </location>
</feature>
<dbReference type="PROSITE" id="PS50157">
    <property type="entry name" value="ZINC_FINGER_C2H2_2"/>
    <property type="match status" value="1"/>
</dbReference>
<dbReference type="InterPro" id="IPR036236">
    <property type="entry name" value="Znf_C2H2_sf"/>
</dbReference>
<keyword evidence="5" id="KW-1185">Reference proteome</keyword>
<accession>A0A8H4X1Z1</accession>
<name>A0A8H4X1Z1_9HYPO</name>
<sequence>MANPQLDHEQDDEGELKCLRQTESRRAQSLSGRYLWTSDTSVDTPVAESSNHQKVPHWPGRAWAGADMGIHGLPKQAVDSKYDTPPRRCQAGFPSSVSPSDYVKNNSPSITAWRLAKDRARNDSLPNPAPGSESKMMVQPETRPISQEQLVAEVRGIYAGLAMVETKCFEVDNAQFTEGRFNFEEWQQLLTHHLNLLYEDDDPFNISSTKESQDYELGELLSELSLRSRSFCRLNIRLLPLLQAKKGTPSSAYEELKCRNASTQIIFEFPNNMRHVCTTMPWTILPALLVLWGVCWMFINGPGDLEPEKFKAPAPTFSPAPAVYDFLDDLGPAYYEHDLQSVPMPEPSATGYDQHPTVNSLLFNEVEAGIDPIYLVQVAPQDADFFPFDVLPRNSAGITETPAKEDLTGALPAAVAPDRILQASGDANRQEPFNPPLNVVLAGQRVQNAGSNQKRKSCFTCPQCQQTFATSFTLSRHQIEAHKDVIPSPEESFPCPNRGYIFKLVNTIRMFQPRRLSRTQRKSGHLLIQLQR</sequence>
<proteinExistence type="predicted"/>
<dbReference type="InterPro" id="IPR013087">
    <property type="entry name" value="Znf_C2H2_type"/>
</dbReference>
<dbReference type="SMART" id="SM00355">
    <property type="entry name" value="ZnF_C2H2"/>
    <property type="match status" value="1"/>
</dbReference>
<reference evidence="4" key="1">
    <citation type="journal article" date="2020" name="BMC Genomics">
        <title>Correction to: Identification and distribution of gene clusters required for synthesis of sphingolipid metabolism inhibitors in diverse species of the filamentous fungus Fusarium.</title>
        <authorList>
            <person name="Kim H.S."/>
            <person name="Lohmar J.M."/>
            <person name="Busman M."/>
            <person name="Brown D.W."/>
            <person name="Naumann T.A."/>
            <person name="Divon H.H."/>
            <person name="Lysoe E."/>
            <person name="Uhlig S."/>
            <person name="Proctor R.H."/>
        </authorList>
    </citation>
    <scope>NUCLEOTIDE SEQUENCE</scope>
    <source>
        <strain evidence="4">NRRL 45417</strain>
    </source>
</reference>
<dbReference type="GO" id="GO:0008270">
    <property type="term" value="F:zinc ion binding"/>
    <property type="evidence" value="ECO:0007669"/>
    <property type="project" value="UniProtKB-KW"/>
</dbReference>
<protein>
    <recommendedName>
        <fullName evidence="3">C2H2-type domain-containing protein</fullName>
    </recommendedName>
</protein>
<keyword evidence="1" id="KW-0862">Zinc</keyword>
<evidence type="ECO:0000259" key="3">
    <source>
        <dbReference type="PROSITE" id="PS50157"/>
    </source>
</evidence>
<evidence type="ECO:0000313" key="5">
    <source>
        <dbReference type="Proteomes" id="UP000604273"/>
    </source>
</evidence>
<keyword evidence="1" id="KW-0863">Zinc-finger</keyword>
<dbReference type="PROSITE" id="PS00028">
    <property type="entry name" value="ZINC_FINGER_C2H2_1"/>
    <property type="match status" value="1"/>
</dbReference>
<reference evidence="4" key="2">
    <citation type="submission" date="2020-05" db="EMBL/GenBank/DDBJ databases">
        <authorList>
            <person name="Kim H.-S."/>
            <person name="Proctor R.H."/>
            <person name="Brown D.W."/>
        </authorList>
    </citation>
    <scope>NUCLEOTIDE SEQUENCE</scope>
    <source>
        <strain evidence="4">NRRL 45417</strain>
    </source>
</reference>
<evidence type="ECO:0000256" key="1">
    <source>
        <dbReference type="PROSITE-ProRule" id="PRU00042"/>
    </source>
</evidence>
<evidence type="ECO:0000256" key="2">
    <source>
        <dbReference type="SAM" id="MobiDB-lite"/>
    </source>
</evidence>
<feature type="region of interest" description="Disordered" evidence="2">
    <location>
        <begin position="23"/>
        <end position="58"/>
    </location>
</feature>